<keyword evidence="2" id="KW-0732">Signal</keyword>
<proteinExistence type="predicted"/>
<comment type="caution">
    <text evidence="3">The sequence shown here is derived from an EMBL/GenBank/DDBJ whole genome shotgun (WGS) entry which is preliminary data.</text>
</comment>
<dbReference type="EMBL" id="ML996158">
    <property type="protein sequence ID" value="KAF2733657.1"/>
    <property type="molecule type" value="Genomic_DNA"/>
</dbReference>
<evidence type="ECO:0000313" key="3">
    <source>
        <dbReference type="EMBL" id="KAF2733657.1"/>
    </source>
</evidence>
<sequence>MPSIASTLFAATAAIGLSAAAPRPVPWEDCSAKGSGLQWYTCTLPDFTFAGCCSIDPCTAKTCPEQGTPSPPTITTLPNTPTPTPSAACKRVNNFARLANVWRDEPYRYEGTTDHISISQEAGHKKKQNQVAVFDIPHGASDCKLQWNHRAIIPEFKVSGTGYTSVWNLNLGGKPWDQAVSPNGENPGFKRIEPLIGARVGAADFTNWDVAEGAGDHTVGAVACPSDTANLAMLMDLDGMGDAGEAGSVVAPQSKEEELGWYVSYCEPEQY</sequence>
<reference evidence="3" key="1">
    <citation type="journal article" date="2020" name="Stud. Mycol.">
        <title>101 Dothideomycetes genomes: a test case for predicting lifestyles and emergence of pathogens.</title>
        <authorList>
            <person name="Haridas S."/>
            <person name="Albert R."/>
            <person name="Binder M."/>
            <person name="Bloem J."/>
            <person name="Labutti K."/>
            <person name="Salamov A."/>
            <person name="Andreopoulos B."/>
            <person name="Baker S."/>
            <person name="Barry K."/>
            <person name="Bills G."/>
            <person name="Bluhm B."/>
            <person name="Cannon C."/>
            <person name="Castanera R."/>
            <person name="Culley D."/>
            <person name="Daum C."/>
            <person name="Ezra D."/>
            <person name="Gonzalez J."/>
            <person name="Henrissat B."/>
            <person name="Kuo A."/>
            <person name="Liang C."/>
            <person name="Lipzen A."/>
            <person name="Lutzoni F."/>
            <person name="Magnuson J."/>
            <person name="Mondo S."/>
            <person name="Nolan M."/>
            <person name="Ohm R."/>
            <person name="Pangilinan J."/>
            <person name="Park H.-J."/>
            <person name="Ramirez L."/>
            <person name="Alfaro M."/>
            <person name="Sun H."/>
            <person name="Tritt A."/>
            <person name="Yoshinaga Y."/>
            <person name="Zwiers L.-H."/>
            <person name="Turgeon B."/>
            <person name="Goodwin S."/>
            <person name="Spatafora J."/>
            <person name="Crous P."/>
            <person name="Grigoriev I."/>
        </authorList>
    </citation>
    <scope>NUCLEOTIDE SEQUENCE</scope>
    <source>
        <strain evidence="3">CBS 125425</strain>
    </source>
</reference>
<organism evidence="3 4">
    <name type="scientific">Polyplosphaeria fusca</name>
    <dbReference type="NCBI Taxonomy" id="682080"/>
    <lineage>
        <taxon>Eukaryota</taxon>
        <taxon>Fungi</taxon>
        <taxon>Dikarya</taxon>
        <taxon>Ascomycota</taxon>
        <taxon>Pezizomycotina</taxon>
        <taxon>Dothideomycetes</taxon>
        <taxon>Pleosporomycetidae</taxon>
        <taxon>Pleosporales</taxon>
        <taxon>Tetraplosphaeriaceae</taxon>
        <taxon>Polyplosphaeria</taxon>
    </lineage>
</organism>
<protein>
    <submittedName>
        <fullName evidence="3">Uncharacterized protein</fullName>
    </submittedName>
</protein>
<gene>
    <name evidence="3" type="ORF">EJ04DRAFT_513040</name>
</gene>
<accession>A0A9P4QYS0</accession>
<feature type="chain" id="PRO_5040271298" evidence="2">
    <location>
        <begin position="21"/>
        <end position="271"/>
    </location>
</feature>
<dbReference type="Proteomes" id="UP000799444">
    <property type="component" value="Unassembled WGS sequence"/>
</dbReference>
<feature type="region of interest" description="Disordered" evidence="1">
    <location>
        <begin position="65"/>
        <end position="85"/>
    </location>
</feature>
<keyword evidence="4" id="KW-1185">Reference proteome</keyword>
<evidence type="ECO:0000256" key="1">
    <source>
        <dbReference type="SAM" id="MobiDB-lite"/>
    </source>
</evidence>
<dbReference type="OrthoDB" id="3692311at2759"/>
<name>A0A9P4QYS0_9PLEO</name>
<feature type="signal peptide" evidence="2">
    <location>
        <begin position="1"/>
        <end position="20"/>
    </location>
</feature>
<evidence type="ECO:0000313" key="4">
    <source>
        <dbReference type="Proteomes" id="UP000799444"/>
    </source>
</evidence>
<dbReference type="AlphaFoldDB" id="A0A9P4QYS0"/>
<evidence type="ECO:0000256" key="2">
    <source>
        <dbReference type="SAM" id="SignalP"/>
    </source>
</evidence>